<evidence type="ECO:0000256" key="1">
    <source>
        <dbReference type="SAM" id="MobiDB-lite"/>
    </source>
</evidence>
<gene>
    <name evidence="2" type="ORF">E5288_WYG002926</name>
</gene>
<evidence type="ECO:0000313" key="2">
    <source>
        <dbReference type="EMBL" id="MXQ96404.1"/>
    </source>
</evidence>
<keyword evidence="3" id="KW-1185">Reference proteome</keyword>
<organism evidence="2 3">
    <name type="scientific">Bos mutus</name>
    <name type="common">wild yak</name>
    <dbReference type="NCBI Taxonomy" id="72004"/>
    <lineage>
        <taxon>Eukaryota</taxon>
        <taxon>Metazoa</taxon>
        <taxon>Chordata</taxon>
        <taxon>Craniata</taxon>
        <taxon>Vertebrata</taxon>
        <taxon>Euteleostomi</taxon>
        <taxon>Mammalia</taxon>
        <taxon>Eutheria</taxon>
        <taxon>Laurasiatheria</taxon>
        <taxon>Artiodactyla</taxon>
        <taxon>Ruminantia</taxon>
        <taxon>Pecora</taxon>
        <taxon>Bovidae</taxon>
        <taxon>Bovinae</taxon>
        <taxon>Bos</taxon>
    </lineage>
</organism>
<accession>A0A6B0S8M5</accession>
<sequence length="152" mass="17284">MILLHSPGRHRPPRLRDDAEQVPTPMHSRYQASEEGIDLIGYDIELSKEYLNTCYTMDIIPGIQQLTDSLINATNISTWKTLNTFCQKIRESMKDLTVQKGRKRPFITIVQGPPYYPNGSQMSGTRAVDTHLTAEEGSTDIWSCKDARKKVD</sequence>
<feature type="region of interest" description="Disordered" evidence="1">
    <location>
        <begin position="1"/>
        <end position="23"/>
    </location>
</feature>
<reference evidence="2" key="1">
    <citation type="submission" date="2019-10" db="EMBL/GenBank/DDBJ databases">
        <title>The sequence and de novo assembly of the wild yak genome.</title>
        <authorList>
            <person name="Liu Y."/>
        </authorList>
    </citation>
    <scope>NUCLEOTIDE SEQUENCE [LARGE SCALE GENOMIC DNA]</scope>
    <source>
        <strain evidence="2">WY2019</strain>
    </source>
</reference>
<proteinExistence type="predicted"/>
<comment type="caution">
    <text evidence="2">The sequence shown here is derived from an EMBL/GenBank/DDBJ whole genome shotgun (WGS) entry which is preliminary data.</text>
</comment>
<dbReference type="AlphaFoldDB" id="A0A6B0S8M5"/>
<dbReference type="Proteomes" id="UP000322234">
    <property type="component" value="Unassembled WGS sequence"/>
</dbReference>
<dbReference type="EMBL" id="VBQZ03000161">
    <property type="protein sequence ID" value="MXQ96404.1"/>
    <property type="molecule type" value="Genomic_DNA"/>
</dbReference>
<protein>
    <submittedName>
        <fullName evidence="2">Uncharacterized protein</fullName>
    </submittedName>
</protein>
<evidence type="ECO:0000313" key="3">
    <source>
        <dbReference type="Proteomes" id="UP000322234"/>
    </source>
</evidence>
<name>A0A6B0S8M5_9CETA</name>